<protein>
    <recommendedName>
        <fullName evidence="6">F-box domain-containing protein</fullName>
    </recommendedName>
</protein>
<feature type="repeat" description="WD" evidence="4">
    <location>
        <begin position="583"/>
        <end position="622"/>
    </location>
</feature>
<evidence type="ECO:0000256" key="1">
    <source>
        <dbReference type="ARBA" id="ARBA00022574"/>
    </source>
</evidence>
<dbReference type="Proteomes" id="UP000007110">
    <property type="component" value="Unassembled WGS sequence"/>
</dbReference>
<dbReference type="InterPro" id="IPR020472">
    <property type="entry name" value="WD40_PAC1"/>
</dbReference>
<reference evidence="7" key="2">
    <citation type="submission" date="2021-01" db="UniProtKB">
        <authorList>
            <consortium name="EnsemblMetazoa"/>
        </authorList>
    </citation>
    <scope>IDENTIFICATION</scope>
</reference>
<dbReference type="PROSITE" id="PS50181">
    <property type="entry name" value="FBOX"/>
    <property type="match status" value="1"/>
</dbReference>
<feature type="repeat" description="WD" evidence="4">
    <location>
        <begin position="495"/>
        <end position="534"/>
    </location>
</feature>
<dbReference type="InterPro" id="IPR019775">
    <property type="entry name" value="WD40_repeat_CS"/>
</dbReference>
<feature type="region of interest" description="Disordered" evidence="5">
    <location>
        <begin position="315"/>
        <end position="335"/>
    </location>
</feature>
<dbReference type="SUPFAM" id="SSF81383">
    <property type="entry name" value="F-box domain"/>
    <property type="match status" value="1"/>
</dbReference>
<dbReference type="InterPro" id="IPR036047">
    <property type="entry name" value="F-box-like_dom_sf"/>
</dbReference>
<evidence type="ECO:0000259" key="6">
    <source>
        <dbReference type="PROSITE" id="PS50181"/>
    </source>
</evidence>
<dbReference type="OMA" id="CISTIDW"/>
<keyword evidence="8" id="KW-1185">Reference proteome</keyword>
<dbReference type="FunFam" id="2.130.10.10:FF:001203">
    <property type="entry name" value="F-box/WD repeat-containing protein 1A"/>
    <property type="match status" value="2"/>
</dbReference>
<dbReference type="Pfam" id="PF00400">
    <property type="entry name" value="WD40"/>
    <property type="match status" value="7"/>
</dbReference>
<dbReference type="Gene3D" id="2.130.10.10">
    <property type="entry name" value="YVTN repeat-like/Quinoprotein amine dehydrogenase"/>
    <property type="match status" value="3"/>
</dbReference>
<evidence type="ECO:0000256" key="4">
    <source>
        <dbReference type="PROSITE-ProRule" id="PRU00221"/>
    </source>
</evidence>
<dbReference type="PROSITE" id="PS50294">
    <property type="entry name" value="WD_REPEATS_REGION"/>
    <property type="match status" value="6"/>
</dbReference>
<dbReference type="EnsemblMetazoa" id="XM_030972229">
    <property type="protein sequence ID" value="XP_030828089"/>
    <property type="gene ID" value="LOC100887856"/>
</dbReference>
<dbReference type="GeneID" id="100887856"/>
<feature type="repeat" description="WD" evidence="4">
    <location>
        <begin position="663"/>
        <end position="702"/>
    </location>
</feature>
<proteinExistence type="predicted"/>
<dbReference type="InterPro" id="IPR036322">
    <property type="entry name" value="WD40_repeat_dom_sf"/>
</dbReference>
<dbReference type="FunFam" id="2.130.10.10:FF:000715">
    <property type="entry name" value="F-box protein MET30"/>
    <property type="match status" value="1"/>
</dbReference>
<dbReference type="InterPro" id="IPR001810">
    <property type="entry name" value="F-box_dom"/>
</dbReference>
<dbReference type="PANTHER" id="PTHR19872:SF9">
    <property type="entry name" value="UBIQUITIN-BINDING SDF UBIQUITIN LIGASE COMPLEX SUBUNIT"/>
    <property type="match status" value="1"/>
</dbReference>
<accession>A0A7M7MXQ8</accession>
<evidence type="ECO:0000256" key="3">
    <source>
        <dbReference type="ARBA" id="ARBA00022786"/>
    </source>
</evidence>
<dbReference type="InParanoid" id="A0A7M7MXQ8"/>
<dbReference type="InterPro" id="IPR001680">
    <property type="entry name" value="WD40_rpt"/>
</dbReference>
<keyword evidence="2" id="KW-0677">Repeat</keyword>
<dbReference type="SMART" id="SM00320">
    <property type="entry name" value="WD40"/>
    <property type="match status" value="7"/>
</dbReference>
<keyword evidence="3" id="KW-0833">Ubl conjugation pathway</keyword>
<name>A0A7M7MXQ8_STRPU</name>
<dbReference type="InterPro" id="IPR015943">
    <property type="entry name" value="WD40/YVTN_repeat-like_dom_sf"/>
</dbReference>
<reference evidence="8" key="1">
    <citation type="submission" date="2015-02" db="EMBL/GenBank/DDBJ databases">
        <title>Genome sequencing for Strongylocentrotus purpuratus.</title>
        <authorList>
            <person name="Murali S."/>
            <person name="Liu Y."/>
            <person name="Vee V."/>
            <person name="English A."/>
            <person name="Wang M."/>
            <person name="Skinner E."/>
            <person name="Han Y."/>
            <person name="Muzny D.M."/>
            <person name="Worley K.C."/>
            <person name="Gibbs R.A."/>
        </authorList>
    </citation>
    <scope>NUCLEOTIDE SEQUENCE</scope>
</reference>
<dbReference type="Pfam" id="PF12937">
    <property type="entry name" value="F-box-like"/>
    <property type="match status" value="1"/>
</dbReference>
<feature type="domain" description="F-box" evidence="6">
    <location>
        <begin position="398"/>
        <end position="444"/>
    </location>
</feature>
<feature type="repeat" description="WD" evidence="4">
    <location>
        <begin position="537"/>
        <end position="569"/>
    </location>
</feature>
<dbReference type="PROSITE" id="PS50082">
    <property type="entry name" value="WD_REPEATS_2"/>
    <property type="match status" value="7"/>
</dbReference>
<feature type="region of interest" description="Disordered" evidence="5">
    <location>
        <begin position="221"/>
        <end position="243"/>
    </location>
</feature>
<dbReference type="SUPFAM" id="SSF50978">
    <property type="entry name" value="WD40 repeat-like"/>
    <property type="match status" value="1"/>
</dbReference>
<dbReference type="RefSeq" id="XP_030828088.1">
    <property type="nucleotide sequence ID" value="XM_030972228.1"/>
</dbReference>
<feature type="compositionally biased region" description="Polar residues" evidence="5">
    <location>
        <begin position="75"/>
        <end position="100"/>
    </location>
</feature>
<dbReference type="KEGG" id="spu:100887856"/>
<dbReference type="EnsemblMetazoa" id="XM_030972228">
    <property type="protein sequence ID" value="XP_030828088"/>
    <property type="gene ID" value="LOC100887856"/>
</dbReference>
<feature type="repeat" description="WD" evidence="4">
    <location>
        <begin position="708"/>
        <end position="747"/>
    </location>
</feature>
<dbReference type="InterPro" id="IPR051075">
    <property type="entry name" value="SCF_subunit_WD-repeat"/>
</dbReference>
<dbReference type="PANTHER" id="PTHR19872">
    <property type="entry name" value="UBIQUITIN LIGASE SPECIFICITY FACTOR/HREP PROTEIN"/>
    <property type="match status" value="1"/>
</dbReference>
<dbReference type="PRINTS" id="PR00320">
    <property type="entry name" value="GPROTEINBRPT"/>
</dbReference>
<dbReference type="CDD" id="cd00200">
    <property type="entry name" value="WD40"/>
    <property type="match status" value="1"/>
</dbReference>
<dbReference type="SMART" id="SM00256">
    <property type="entry name" value="FBOX"/>
    <property type="match status" value="1"/>
</dbReference>
<dbReference type="Gene3D" id="1.20.1280.50">
    <property type="match status" value="1"/>
</dbReference>
<feature type="repeat" description="WD" evidence="4">
    <location>
        <begin position="623"/>
        <end position="662"/>
    </location>
</feature>
<evidence type="ECO:0000256" key="5">
    <source>
        <dbReference type="SAM" id="MobiDB-lite"/>
    </source>
</evidence>
<keyword evidence="1 4" id="KW-0853">WD repeat</keyword>
<dbReference type="RefSeq" id="XP_030828089.1">
    <property type="nucleotide sequence ID" value="XM_030972229.1"/>
</dbReference>
<evidence type="ECO:0000313" key="7">
    <source>
        <dbReference type="EnsemblMetazoa" id="XP_030828088"/>
    </source>
</evidence>
<dbReference type="OrthoDB" id="19711at2759"/>
<feature type="compositionally biased region" description="Polar residues" evidence="5">
    <location>
        <begin position="1"/>
        <end position="14"/>
    </location>
</feature>
<dbReference type="AlphaFoldDB" id="A0A7M7MXQ8"/>
<feature type="region of interest" description="Disordered" evidence="5">
    <location>
        <begin position="1"/>
        <end position="100"/>
    </location>
</feature>
<feature type="compositionally biased region" description="Low complexity" evidence="5">
    <location>
        <begin position="221"/>
        <end position="236"/>
    </location>
</feature>
<sequence length="782" mass="87987">MDGRDNSNVGSSDSEGVPARLPPKRAKSKSRVWDRVARLARRTRSSREGDSDFASTGEEAGEADLPSEQMDLSDGPSTSSYNAPNSRKQQLSDCSSSSEGDLATCSNTARLSKHNGYNPPDNSEVVYQHCVRPSAVKAMSRPAELKLQSEHVQLRKKRNPNCSIACKHSDCALEVQRNRNDFCHCPACCCCRRGNVGIGSGSSWPRNRSCPLRMSLRMPIQSSKAVQSPSSSPRSKNLWKRNSIQGPLMTKSVSLQSERPGSAMYDMRIANMECGEEEKAALRANRSLDMLHSAVMHDVKGLSRSIPLFCDRDRTIDEQNGNEQKKKGKPVDPWKDKVSGPVFKERLETILGWFREFNDQQKNMIMKRLVEECDLPQMHMLSVTMEPILHEHCPHNCQDLLSWLPNQLSTKILNYLDPVSLCRCAGVNRAWKALAEESYLWSNLCLQQKWRLTQVEEHKQMINHMGSSIQWKQVFAERYRLRRNWLKGFCTVRTFEGHTQGISCVQFDDTRIVSGSSDKTIKVWNIRTNSPWSVQTLVGHSGTVRCLHLEGNRLVSGSTDTTIKVWDLSMQGSWSSIACRVTMTGHHDMVRCIQVDDDKVVSGSYDRTLKVWDIRTGQCRLTLSGHLGAVICLQFDDLKIISGSADKTIKIWSLSSGLCMRTLMGHQNSVTCLQFDASKIISGSLDSNLKFWDLKTGECTSTIDWVNAEGHTGVVRCLQADSWRIVSAADDRTLKVWNIDTRERIVTLRHHSDGVTCLQFNNSKIVSGSYDKTVKLWDFSAV</sequence>
<feature type="repeat" description="WD" evidence="4">
    <location>
        <begin position="748"/>
        <end position="782"/>
    </location>
</feature>
<dbReference type="PROSITE" id="PS00678">
    <property type="entry name" value="WD_REPEATS_1"/>
    <property type="match status" value="6"/>
</dbReference>
<organism evidence="7 8">
    <name type="scientific">Strongylocentrotus purpuratus</name>
    <name type="common">Purple sea urchin</name>
    <dbReference type="NCBI Taxonomy" id="7668"/>
    <lineage>
        <taxon>Eukaryota</taxon>
        <taxon>Metazoa</taxon>
        <taxon>Echinodermata</taxon>
        <taxon>Eleutherozoa</taxon>
        <taxon>Echinozoa</taxon>
        <taxon>Echinoidea</taxon>
        <taxon>Euechinoidea</taxon>
        <taxon>Echinacea</taxon>
        <taxon>Camarodonta</taxon>
        <taxon>Echinidea</taxon>
        <taxon>Strongylocentrotidae</taxon>
        <taxon>Strongylocentrotus</taxon>
    </lineage>
</organism>
<evidence type="ECO:0000313" key="8">
    <source>
        <dbReference type="Proteomes" id="UP000007110"/>
    </source>
</evidence>
<evidence type="ECO:0000256" key="2">
    <source>
        <dbReference type="ARBA" id="ARBA00022737"/>
    </source>
</evidence>